<accession>A0A1J5SEM0</accession>
<dbReference type="AlphaFoldDB" id="A0A1J5SEM0"/>
<name>A0A1J5SEM0_9ZZZZ</name>
<proteinExistence type="predicted"/>
<gene>
    <name evidence="1" type="ORF">GALL_111230</name>
</gene>
<evidence type="ECO:0000313" key="1">
    <source>
        <dbReference type="EMBL" id="OIR06873.1"/>
    </source>
</evidence>
<reference evidence="1" key="1">
    <citation type="submission" date="2016-10" db="EMBL/GenBank/DDBJ databases">
        <title>Sequence of Gallionella enrichment culture.</title>
        <authorList>
            <person name="Poehlein A."/>
            <person name="Muehling M."/>
            <person name="Daniel R."/>
        </authorList>
    </citation>
    <scope>NUCLEOTIDE SEQUENCE</scope>
</reference>
<organism evidence="1">
    <name type="scientific">mine drainage metagenome</name>
    <dbReference type="NCBI Taxonomy" id="410659"/>
    <lineage>
        <taxon>unclassified sequences</taxon>
        <taxon>metagenomes</taxon>
        <taxon>ecological metagenomes</taxon>
    </lineage>
</organism>
<sequence>MKFPISAMIGVLLCITALAAAAQTAPVAQFGTLRTIPAAARRGEMQPPWQGQTSIDGTDLHLAPGAQIRDQHNRIILSDSVRQPLLVKYLTDANGQLFRVWVLTAEEAAAP</sequence>
<dbReference type="EMBL" id="MLJW01000041">
    <property type="protein sequence ID" value="OIR06873.1"/>
    <property type="molecule type" value="Genomic_DNA"/>
</dbReference>
<comment type="caution">
    <text evidence="1">The sequence shown here is derived from an EMBL/GenBank/DDBJ whole genome shotgun (WGS) entry which is preliminary data.</text>
</comment>
<protein>
    <submittedName>
        <fullName evidence="1">Uncharacterized protein</fullName>
    </submittedName>
</protein>